<proteinExistence type="inferred from homology"/>
<dbReference type="Gene3D" id="1.10.1740.10">
    <property type="match status" value="1"/>
</dbReference>
<evidence type="ECO:0000313" key="7">
    <source>
        <dbReference type="Proteomes" id="UP000504607"/>
    </source>
</evidence>
<gene>
    <name evidence="8" type="primary">LOC109505391</name>
</gene>
<name>A0A6J0PD84_ELAGV</name>
<dbReference type="InterPro" id="IPR039425">
    <property type="entry name" value="RNA_pol_sigma-70-like"/>
</dbReference>
<dbReference type="InterPro" id="IPR007627">
    <property type="entry name" value="RNA_pol_sigma70_r2"/>
</dbReference>
<evidence type="ECO:0000256" key="2">
    <source>
        <dbReference type="ARBA" id="ARBA00023015"/>
    </source>
</evidence>
<evidence type="ECO:0000256" key="3">
    <source>
        <dbReference type="ARBA" id="ARBA00023082"/>
    </source>
</evidence>
<evidence type="ECO:0000259" key="6">
    <source>
        <dbReference type="Pfam" id="PF08281"/>
    </source>
</evidence>
<keyword evidence="3" id="KW-0731">Sigma factor</keyword>
<feature type="domain" description="RNA polymerase sigma factor 70 region 4 type 2" evidence="6">
    <location>
        <begin position="94"/>
        <end position="146"/>
    </location>
</feature>
<accession>A0A6J0PD84</accession>
<dbReference type="InParanoid" id="A0A6J0PD84"/>
<dbReference type="Pfam" id="PF04542">
    <property type="entry name" value="Sigma70_r2"/>
    <property type="match status" value="1"/>
</dbReference>
<dbReference type="InterPro" id="IPR036388">
    <property type="entry name" value="WH-like_DNA-bd_sf"/>
</dbReference>
<keyword evidence="7" id="KW-1185">Reference proteome</keyword>
<dbReference type="NCBIfam" id="TIGR02937">
    <property type="entry name" value="sigma70-ECF"/>
    <property type="match status" value="1"/>
</dbReference>
<feature type="domain" description="RNA polymerase sigma-70 region 2" evidence="5">
    <location>
        <begin position="2"/>
        <end position="60"/>
    </location>
</feature>
<evidence type="ECO:0000256" key="1">
    <source>
        <dbReference type="ARBA" id="ARBA00010641"/>
    </source>
</evidence>
<evidence type="ECO:0000259" key="5">
    <source>
        <dbReference type="Pfam" id="PF04542"/>
    </source>
</evidence>
<dbReference type="RefSeq" id="XP_019703435.1">
    <property type="nucleotide sequence ID" value="XM_019847876.1"/>
</dbReference>
<dbReference type="Gene3D" id="1.10.10.10">
    <property type="entry name" value="Winged helix-like DNA-binding domain superfamily/Winged helix DNA-binding domain"/>
    <property type="match status" value="1"/>
</dbReference>
<comment type="similarity">
    <text evidence="1">Belongs to the sigma-70 factor family. ECF subfamily.</text>
</comment>
<dbReference type="GO" id="GO:0016987">
    <property type="term" value="F:sigma factor activity"/>
    <property type="evidence" value="ECO:0007669"/>
    <property type="project" value="UniProtKB-KW"/>
</dbReference>
<dbReference type="GO" id="GO:0006352">
    <property type="term" value="P:DNA-templated transcription initiation"/>
    <property type="evidence" value="ECO:0007669"/>
    <property type="project" value="InterPro"/>
</dbReference>
<dbReference type="OrthoDB" id="5376590at2759"/>
<keyword evidence="2" id="KW-0805">Transcription regulation</keyword>
<dbReference type="GO" id="GO:0003677">
    <property type="term" value="F:DNA binding"/>
    <property type="evidence" value="ECO:0007669"/>
    <property type="project" value="InterPro"/>
</dbReference>
<evidence type="ECO:0000256" key="4">
    <source>
        <dbReference type="ARBA" id="ARBA00023163"/>
    </source>
</evidence>
<dbReference type="PANTHER" id="PTHR43133">
    <property type="entry name" value="RNA POLYMERASE ECF-TYPE SIGMA FACTO"/>
    <property type="match status" value="1"/>
</dbReference>
<protein>
    <submittedName>
        <fullName evidence="8">Uncharacterized protein LOC109505391</fullName>
    </submittedName>
</protein>
<dbReference type="Pfam" id="PF08281">
    <property type="entry name" value="Sigma70_r4_2"/>
    <property type="match status" value="1"/>
</dbReference>
<dbReference type="SUPFAM" id="SSF88946">
    <property type="entry name" value="Sigma2 domain of RNA polymerase sigma factors"/>
    <property type="match status" value="1"/>
</dbReference>
<dbReference type="InterPro" id="IPR014284">
    <property type="entry name" value="RNA_pol_sigma-70_dom"/>
</dbReference>
<organism evidence="7 8">
    <name type="scientific">Elaeis guineensis var. tenera</name>
    <name type="common">Oil palm</name>
    <dbReference type="NCBI Taxonomy" id="51953"/>
    <lineage>
        <taxon>Eukaryota</taxon>
        <taxon>Viridiplantae</taxon>
        <taxon>Streptophyta</taxon>
        <taxon>Embryophyta</taxon>
        <taxon>Tracheophyta</taxon>
        <taxon>Spermatophyta</taxon>
        <taxon>Magnoliopsida</taxon>
        <taxon>Liliopsida</taxon>
        <taxon>Arecaceae</taxon>
        <taxon>Arecoideae</taxon>
        <taxon>Cocoseae</taxon>
        <taxon>Elaeidinae</taxon>
        <taxon>Elaeis</taxon>
    </lineage>
</organism>
<evidence type="ECO:0000313" key="8">
    <source>
        <dbReference type="RefSeq" id="XP_019703435.1"/>
    </source>
</evidence>
<dbReference type="AlphaFoldDB" id="A0A6J0PD84"/>
<dbReference type="InterPro" id="IPR013324">
    <property type="entry name" value="RNA_pol_sigma_r3/r4-like"/>
</dbReference>
<dbReference type="Proteomes" id="UP000504607">
    <property type="component" value="Unplaced"/>
</dbReference>
<keyword evidence="4" id="KW-0804">Transcription</keyword>
<dbReference type="PANTHER" id="PTHR43133:SF62">
    <property type="entry name" value="RNA POLYMERASE SIGMA FACTOR SIGZ"/>
    <property type="match status" value="1"/>
</dbReference>
<dbReference type="InterPro" id="IPR013249">
    <property type="entry name" value="RNA_pol_sigma70_r4_t2"/>
</dbReference>
<dbReference type="InterPro" id="IPR013325">
    <property type="entry name" value="RNA_pol_sigma_r2"/>
</dbReference>
<sequence>MGVALRIVRDRGAAEDVLHDAFMAIWNRASTFDPNRGEGRGWMCSIVRNGALSAVRASARTVSVDEELLDELQDAEPQAAPDMLDAFSMRSTLGQLDHCLERLDVAKRNCVLLAYLDGCTHTEIAERLSAPLGSVKAWIRRGMASLKECLA</sequence>
<reference evidence="8" key="1">
    <citation type="submission" date="2025-08" db="UniProtKB">
        <authorList>
            <consortium name="RefSeq"/>
        </authorList>
    </citation>
    <scope>IDENTIFICATION</scope>
</reference>
<dbReference type="SUPFAM" id="SSF88659">
    <property type="entry name" value="Sigma3 and sigma4 domains of RNA polymerase sigma factors"/>
    <property type="match status" value="1"/>
</dbReference>